<name>A0A7X0VGI4_9BACL</name>
<comment type="caution">
    <text evidence="5">The sequence shown here is derived from an EMBL/GenBank/DDBJ whole genome shotgun (WGS) entry which is preliminary data.</text>
</comment>
<dbReference type="Proteomes" id="UP000547209">
    <property type="component" value="Unassembled WGS sequence"/>
</dbReference>
<protein>
    <submittedName>
        <fullName evidence="5">UDP-2,4-diacetamido-2,4, 6-trideoxy-beta-L-altropyranose hydrolase</fullName>
        <ecNumber evidence="5">3.6.1.57</ecNumber>
    </submittedName>
</protein>
<dbReference type="GO" id="GO:0016758">
    <property type="term" value="F:hexosyltransferase activity"/>
    <property type="evidence" value="ECO:0007669"/>
    <property type="project" value="InterPro"/>
</dbReference>
<reference evidence="5 6" key="1">
    <citation type="submission" date="2020-08" db="EMBL/GenBank/DDBJ databases">
        <title>Cohnella phylogeny.</title>
        <authorList>
            <person name="Dunlap C."/>
        </authorList>
    </citation>
    <scope>NUCLEOTIDE SEQUENCE [LARGE SCALE GENOMIC DNA]</scope>
    <source>
        <strain evidence="5 6">DSM 28246</strain>
    </source>
</reference>
<feature type="binding site" evidence="3">
    <location>
        <position position="181"/>
    </location>
    <ligand>
        <name>substrate</name>
    </ligand>
</feature>
<dbReference type="AlphaFoldDB" id="A0A7X0VGI4"/>
<dbReference type="NCBIfam" id="TIGR03590">
    <property type="entry name" value="PseG"/>
    <property type="match status" value="1"/>
</dbReference>
<dbReference type="EC" id="3.6.1.57" evidence="5"/>
<evidence type="ECO:0000256" key="3">
    <source>
        <dbReference type="PIRSR" id="PIRSR620023-2"/>
    </source>
</evidence>
<feature type="binding site" evidence="3">
    <location>
        <position position="283"/>
    </location>
    <ligand>
        <name>substrate</name>
    </ligand>
</feature>
<feature type="domain" description="Glycosyl transferase family 28 C-terminal" evidence="4">
    <location>
        <begin position="235"/>
        <end position="347"/>
    </location>
</feature>
<dbReference type="GO" id="GO:0016787">
    <property type="term" value="F:hydrolase activity"/>
    <property type="evidence" value="ECO:0007669"/>
    <property type="project" value="UniProtKB-KW"/>
</dbReference>
<evidence type="ECO:0000259" key="4">
    <source>
        <dbReference type="Pfam" id="PF04101"/>
    </source>
</evidence>
<evidence type="ECO:0000313" key="5">
    <source>
        <dbReference type="EMBL" id="MBB6671694.1"/>
    </source>
</evidence>
<feature type="active site" description="Proton acceptor" evidence="2">
    <location>
        <position position="18"/>
    </location>
</feature>
<evidence type="ECO:0000313" key="6">
    <source>
        <dbReference type="Proteomes" id="UP000547209"/>
    </source>
</evidence>
<dbReference type="Gene3D" id="3.40.50.11190">
    <property type="match status" value="1"/>
</dbReference>
<keyword evidence="5" id="KW-0378">Hydrolase</keyword>
<dbReference type="PANTHER" id="PTHR21015:SF22">
    <property type="entry name" value="GLYCOSYLTRANSFERASE"/>
    <property type="match status" value="1"/>
</dbReference>
<evidence type="ECO:0000256" key="1">
    <source>
        <dbReference type="ARBA" id="ARBA00023136"/>
    </source>
</evidence>
<dbReference type="SUPFAM" id="SSF53756">
    <property type="entry name" value="UDP-Glycosyltransferase/glycogen phosphorylase"/>
    <property type="match status" value="1"/>
</dbReference>
<proteinExistence type="predicted"/>
<accession>A0A7X0VGI4</accession>
<dbReference type="InterPro" id="IPR007235">
    <property type="entry name" value="Glyco_trans_28_C"/>
</dbReference>
<organism evidence="5 6">
    <name type="scientific">Cohnella nanjingensis</name>
    <dbReference type="NCBI Taxonomy" id="1387779"/>
    <lineage>
        <taxon>Bacteria</taxon>
        <taxon>Bacillati</taxon>
        <taxon>Bacillota</taxon>
        <taxon>Bacilli</taxon>
        <taxon>Bacillales</taxon>
        <taxon>Paenibacillaceae</taxon>
        <taxon>Cohnella</taxon>
    </lineage>
</organism>
<dbReference type="RefSeq" id="WP_185143170.1">
    <property type="nucleotide sequence ID" value="NZ_JACJVP010000023.1"/>
</dbReference>
<keyword evidence="1" id="KW-0472">Membrane</keyword>
<dbReference type="Pfam" id="PF04101">
    <property type="entry name" value="Glyco_tran_28_C"/>
    <property type="match status" value="1"/>
</dbReference>
<gene>
    <name evidence="5" type="primary">pseG</name>
    <name evidence="5" type="ORF">H7C19_13470</name>
</gene>
<sequence length="372" mass="40203">MIRIAIRADASLQIGTGHVMRCLTLADALRRSGTADVAFVCRELTGNLIPYIRDRGYPVHALPPAADLGAAVRSEAGLPPHAGWLEASWREDAAQTIACLLAQAERPDWLVVDHYALDRRYESALRPYAGGVMAIDDLADRPHDADLLLDQNLSDRPEARYASRVDAGTRLLLGPRYALLREAFAERRPTVRRGGKAERLLVSFGGADRTGETLKALAALEPMAEAGARLTVLAGQLNPMRERIERLCGRLPQTRFIAHTEDVAALMAEHDLAVGSGGSTTWERGCLGLPAVIVATADNQVALAEQAAQAGMIAYLGFASDVSERRLREAVRRLAEDEDALRRMSDAGMAAVDGLGAAAVAKEMRAWAESRK</sequence>
<dbReference type="PANTHER" id="PTHR21015">
    <property type="entry name" value="UDP-N-ACETYLGLUCOSAMINE--N-ACETYLMURAMYL-(PENTAPEPTIDE) PYROPHOSPHORYL-UNDECAPRENOL N-ACETYLGLUCOSAMINE TRANSFERASE 1"/>
    <property type="match status" value="1"/>
</dbReference>
<dbReference type="InterPro" id="IPR020023">
    <property type="entry name" value="PseG"/>
</dbReference>
<dbReference type="EMBL" id="JACJVP010000023">
    <property type="protein sequence ID" value="MBB6671694.1"/>
    <property type="molecule type" value="Genomic_DNA"/>
</dbReference>
<keyword evidence="6" id="KW-1185">Reference proteome</keyword>
<dbReference type="Gene3D" id="3.40.50.2000">
    <property type="entry name" value="Glycogen Phosphorylase B"/>
    <property type="match status" value="1"/>
</dbReference>
<evidence type="ECO:0000256" key="2">
    <source>
        <dbReference type="PIRSR" id="PIRSR620023-1"/>
    </source>
</evidence>